<dbReference type="InterPro" id="IPR052342">
    <property type="entry name" value="MCH/BMMD"/>
</dbReference>
<gene>
    <name evidence="1" type="ORF">SAMN05216193_104296</name>
</gene>
<dbReference type="EMBL" id="FNIJ01000004">
    <property type="protein sequence ID" value="SDN69563.1"/>
    <property type="molecule type" value="Genomic_DNA"/>
</dbReference>
<dbReference type="InterPro" id="IPR029069">
    <property type="entry name" value="HotDog_dom_sf"/>
</dbReference>
<organism evidence="1 2">
    <name type="scientific">Pseudomonas jinjuensis</name>
    <dbReference type="NCBI Taxonomy" id="198616"/>
    <lineage>
        <taxon>Bacteria</taxon>
        <taxon>Pseudomonadati</taxon>
        <taxon>Pseudomonadota</taxon>
        <taxon>Gammaproteobacteria</taxon>
        <taxon>Pseudomonadales</taxon>
        <taxon>Pseudomonadaceae</taxon>
        <taxon>Pseudomonas</taxon>
    </lineage>
</organism>
<dbReference type="Gene3D" id="3.10.129.10">
    <property type="entry name" value="Hotdog Thioesterase"/>
    <property type="match status" value="1"/>
</dbReference>
<dbReference type="OrthoDB" id="6703795at2"/>
<proteinExistence type="predicted"/>
<keyword evidence="2" id="KW-1185">Reference proteome</keyword>
<dbReference type="PANTHER" id="PTHR43664">
    <property type="entry name" value="MONOAMINE OXIDASE-RELATED"/>
    <property type="match status" value="1"/>
</dbReference>
<name>A0A1H0DHF1_9PSED</name>
<reference evidence="2" key="1">
    <citation type="submission" date="2016-10" db="EMBL/GenBank/DDBJ databases">
        <authorList>
            <person name="Varghese N."/>
            <person name="Submissions S."/>
        </authorList>
    </citation>
    <scope>NUCLEOTIDE SEQUENCE [LARGE SCALE GENOMIC DNA]</scope>
    <source>
        <strain evidence="2">JCM 21621</strain>
    </source>
</reference>
<evidence type="ECO:0000313" key="2">
    <source>
        <dbReference type="Proteomes" id="UP000242957"/>
    </source>
</evidence>
<accession>A0A1H0DHF1</accession>
<dbReference type="Proteomes" id="UP000242957">
    <property type="component" value="Unassembled WGS sequence"/>
</dbReference>
<dbReference type="PANTHER" id="PTHR43664:SF1">
    <property type="entry name" value="BETA-METHYLMALYL-COA DEHYDRATASE"/>
    <property type="match status" value="1"/>
</dbReference>
<dbReference type="SUPFAM" id="SSF54637">
    <property type="entry name" value="Thioesterase/thiol ester dehydrase-isomerase"/>
    <property type="match status" value="1"/>
</dbReference>
<dbReference type="RefSeq" id="WP_084314385.1">
    <property type="nucleotide sequence ID" value="NZ_FNIJ01000004.1"/>
</dbReference>
<evidence type="ECO:0000313" key="1">
    <source>
        <dbReference type="EMBL" id="SDN69563.1"/>
    </source>
</evidence>
<sequence length="160" mass="17665">MANDNLLSLDVGIHWDDLPLGTRFQTKKRTVTETDLVNFVNLTWLTEELFANADPADRASMGIPGRVVPGGLVYTFAEGLVAPSFQASGMAFLNADLNMQAPTFVGDTLHVQCEVIESCATSKPDRGLVRTRNAVVNQRGETVLVYTPLRMMRRRAQPQE</sequence>
<protein>
    <submittedName>
        <fullName evidence="1">Acyl dehydratase</fullName>
    </submittedName>
</protein>
<dbReference type="AlphaFoldDB" id="A0A1H0DHF1"/>
<dbReference type="STRING" id="198616.SAMN05216193_104296"/>